<dbReference type="InterPro" id="IPR004101">
    <property type="entry name" value="Mur_ligase_C"/>
</dbReference>
<accession>A0ABR7C8R0</accession>
<dbReference type="Gene3D" id="3.90.190.20">
    <property type="entry name" value="Mur ligase, C-terminal domain"/>
    <property type="match status" value="1"/>
</dbReference>
<keyword evidence="10" id="KW-1185">Reference proteome</keyword>
<keyword evidence="2 9" id="KW-0436">Ligase</keyword>
<feature type="binding site" evidence="7">
    <location>
        <position position="802"/>
    </location>
    <ligand>
        <name>substrate</name>
    </ligand>
</feature>
<sequence>MSYAIESIAQSIGARRVGEYEATIDWLLTDSRSLSFPEETLFFALTTKRNSGVRYIPELYARGVRNFVVSEEEFKQVENGELRIESAMQGDDAQPILNSQLSTLNFSSTLNFPSILNFLIVPNPLKALQKLAEVHRERFNIPVIGITGSNGKTIVKEWLHQLLSPDRCIVRSPRSYNSQIGVPLSVWQLSEEAELGIFEAGISEMGEMGALKRMIKPSIGILTNIGGAHQENFFSLQEKCMEKLTLFKDCDVVIYDGDNELISNCVAKSMLTAREIAWSRTDIERPLYISRVTKKEDHTVIAYRYLNMDNTFCIPFIDDASIENVLNCLAACLYLMTPADQITERMARLEPIAMRLEVKEGKNNCLLINDSYNSDLASLDIALDFLVRRSEKKGLKRTLILSDILETGQSTATLYRRVAQLVQSRGIDKLIGVGPEISSCAARFDDGIERYFFPNTEALLKSELLKSLHSEVILIKGSRVFNFDLVSEALELKVHETILEVNLGAMVENLNHYRSMLRHPETKMICMVKASAYGAGSYEIAKTLQEHHVDYLAVAVADEGSELRKAGITSSIIIMDPELTAFKTMFDYKLEPEVYNFHLLDALIKAAEKEGITNFPIHVKLDTGMHRLGFEAEDIPLLIRRLKNQNAVIPRSVFSHFVGSDSPQFDAFTRQQIELFEKGSQELQAAFSHKILRHICNTAGIERFPGAQFDMVRLGIGLYGVSPIDNSIIHNVSTLKTTILQIRDVPEEDTVGYSRMGHLIRPSRIAAIPIGYADGLNRHLGRGNAYCLVNGKKAPYVGNICMDVCMIDVTDIDCREGDQAIIFGDDLPITVLSDKLDTIPYEVLTSISTRVKRVYYQD</sequence>
<dbReference type="InterPro" id="IPR035911">
    <property type="entry name" value="MurE/MurF_N"/>
</dbReference>
<dbReference type="Gene3D" id="3.20.20.10">
    <property type="entry name" value="Alanine racemase"/>
    <property type="match status" value="1"/>
</dbReference>
<dbReference type="PANTHER" id="PTHR43024">
    <property type="entry name" value="UDP-N-ACETYLMURAMOYL-TRIPEPTIDE--D-ALANYL-D-ALANINE LIGASE"/>
    <property type="match status" value="1"/>
</dbReference>
<dbReference type="EC" id="5.1.1.1" evidence="7"/>
<dbReference type="InterPro" id="IPR013221">
    <property type="entry name" value="Mur_ligase_cen"/>
</dbReference>
<dbReference type="GO" id="GO:0016874">
    <property type="term" value="F:ligase activity"/>
    <property type="evidence" value="ECO:0007669"/>
    <property type="project" value="UniProtKB-KW"/>
</dbReference>
<comment type="similarity">
    <text evidence="7">Belongs to the alanine racemase family.</text>
</comment>
<dbReference type="Pfam" id="PF01168">
    <property type="entry name" value="Ala_racemase_N"/>
    <property type="match status" value="1"/>
</dbReference>
<feature type="active site" description="Proton acceptor; specific for L-alanine" evidence="7">
    <location>
        <position position="753"/>
    </location>
</feature>
<dbReference type="SMART" id="SM01005">
    <property type="entry name" value="Ala_racemase_C"/>
    <property type="match status" value="1"/>
</dbReference>
<evidence type="ECO:0000313" key="9">
    <source>
        <dbReference type="EMBL" id="MBC5604193.1"/>
    </source>
</evidence>
<dbReference type="SUPFAM" id="SSF50621">
    <property type="entry name" value="Alanine racemase C-terminal domain-like"/>
    <property type="match status" value="1"/>
</dbReference>
<comment type="function">
    <text evidence="7">Catalyzes the interconversion of L-alanine and D-alanine. May also act on other amino acids.</text>
</comment>
<feature type="binding site" evidence="7">
    <location>
        <position position="627"/>
    </location>
    <ligand>
        <name>substrate</name>
    </ligand>
</feature>
<comment type="catalytic activity">
    <reaction evidence="7">
        <text>L-alanine = D-alanine</text>
        <dbReference type="Rhea" id="RHEA:20249"/>
        <dbReference type="ChEBI" id="CHEBI:57416"/>
        <dbReference type="ChEBI" id="CHEBI:57972"/>
        <dbReference type="EC" id="5.1.1.1"/>
    </reaction>
</comment>
<dbReference type="InterPro" id="IPR001608">
    <property type="entry name" value="Ala_racemase_N"/>
</dbReference>
<dbReference type="InterPro" id="IPR051046">
    <property type="entry name" value="MurCDEF_CellWall_CoF430Synth"/>
</dbReference>
<comment type="caution">
    <text evidence="9">The sequence shown here is derived from an EMBL/GenBank/DDBJ whole genome shotgun (WGS) entry which is preliminary data.</text>
</comment>
<dbReference type="PANTHER" id="PTHR43024:SF1">
    <property type="entry name" value="UDP-N-ACETYLMURAMOYL-TRIPEPTIDE--D-ALANYL-D-ALANINE LIGASE"/>
    <property type="match status" value="1"/>
</dbReference>
<evidence type="ECO:0000256" key="3">
    <source>
        <dbReference type="ARBA" id="ARBA00022741"/>
    </source>
</evidence>
<evidence type="ECO:0000256" key="6">
    <source>
        <dbReference type="ARBA" id="ARBA00023235"/>
    </source>
</evidence>
<evidence type="ECO:0000256" key="5">
    <source>
        <dbReference type="ARBA" id="ARBA00022898"/>
    </source>
</evidence>
<dbReference type="NCBIfam" id="TIGR00492">
    <property type="entry name" value="alr"/>
    <property type="match status" value="1"/>
</dbReference>
<dbReference type="RefSeq" id="WP_186966755.1">
    <property type="nucleotide sequence ID" value="NZ_JACOOE010000002.1"/>
</dbReference>
<dbReference type="InterPro" id="IPR029066">
    <property type="entry name" value="PLP-binding_barrel"/>
</dbReference>
<keyword evidence="4" id="KW-0067">ATP-binding</keyword>
<comment type="pathway">
    <text evidence="7">Amino-acid biosynthesis; D-alanine biosynthesis; D-alanine from L-alanine: step 1/1.</text>
</comment>
<gene>
    <name evidence="9" type="ORF">H8S67_05855</name>
</gene>
<feature type="active site" description="Proton acceptor; specific for D-alanine" evidence="7">
    <location>
        <position position="529"/>
    </location>
</feature>
<dbReference type="Pfam" id="PF00842">
    <property type="entry name" value="Ala_racemase_C"/>
    <property type="match status" value="1"/>
</dbReference>
<protein>
    <recommendedName>
        <fullName evidence="7">Alanine racemase</fullName>
        <ecNumber evidence="7">5.1.1.1</ecNumber>
    </recommendedName>
</protein>
<evidence type="ECO:0000313" key="10">
    <source>
        <dbReference type="Proteomes" id="UP000600600"/>
    </source>
</evidence>
<dbReference type="SUPFAM" id="SSF63418">
    <property type="entry name" value="MurE/MurF N-terminal domain"/>
    <property type="match status" value="1"/>
</dbReference>
<evidence type="ECO:0000259" key="8">
    <source>
        <dbReference type="SMART" id="SM01005"/>
    </source>
</evidence>
<dbReference type="InterPro" id="IPR036565">
    <property type="entry name" value="Mur-like_cat_sf"/>
</dbReference>
<dbReference type="InterPro" id="IPR009006">
    <property type="entry name" value="Ala_racemase/Decarboxylase_C"/>
</dbReference>
<feature type="modified residue" description="N6-(pyridoxal phosphate)lysine" evidence="7">
    <location>
        <position position="529"/>
    </location>
</feature>
<dbReference type="Pfam" id="PF08245">
    <property type="entry name" value="Mur_ligase_M"/>
    <property type="match status" value="1"/>
</dbReference>
<feature type="domain" description="Alanine racemase C-terminal" evidence="8">
    <location>
        <begin position="732"/>
        <end position="856"/>
    </location>
</feature>
<dbReference type="EMBL" id="JACOOE010000002">
    <property type="protein sequence ID" value="MBC5604193.1"/>
    <property type="molecule type" value="Genomic_DNA"/>
</dbReference>
<evidence type="ECO:0000256" key="2">
    <source>
        <dbReference type="ARBA" id="ARBA00022598"/>
    </source>
</evidence>
<reference evidence="9 10" key="1">
    <citation type="submission" date="2020-08" db="EMBL/GenBank/DDBJ databases">
        <title>Genome public.</title>
        <authorList>
            <person name="Liu C."/>
            <person name="Sun Q."/>
        </authorList>
    </citation>
    <scope>NUCLEOTIDE SEQUENCE [LARGE SCALE GENOMIC DNA]</scope>
    <source>
        <strain evidence="9 10">M27</strain>
    </source>
</reference>
<evidence type="ECO:0000256" key="7">
    <source>
        <dbReference type="HAMAP-Rule" id="MF_01201"/>
    </source>
</evidence>
<evidence type="ECO:0000256" key="4">
    <source>
        <dbReference type="ARBA" id="ARBA00022840"/>
    </source>
</evidence>
<keyword evidence="3" id="KW-0547">Nucleotide-binding</keyword>
<dbReference type="PRINTS" id="PR00992">
    <property type="entry name" value="ALARACEMASE"/>
</dbReference>
<organism evidence="9 10">
    <name type="scientific">Bacteroides difficilis</name>
    <dbReference type="NCBI Taxonomy" id="2763021"/>
    <lineage>
        <taxon>Bacteria</taxon>
        <taxon>Pseudomonadati</taxon>
        <taxon>Bacteroidota</taxon>
        <taxon>Bacteroidia</taxon>
        <taxon>Bacteroidales</taxon>
        <taxon>Bacteroidaceae</taxon>
        <taxon>Bacteroides</taxon>
    </lineage>
</organism>
<keyword evidence="6 7" id="KW-0413">Isomerase</keyword>
<dbReference type="Pfam" id="PF02875">
    <property type="entry name" value="Mur_ligase_C"/>
    <property type="match status" value="1"/>
</dbReference>
<dbReference type="InterPro" id="IPR036615">
    <property type="entry name" value="Mur_ligase_C_dom_sf"/>
</dbReference>
<dbReference type="HAMAP" id="MF_01201">
    <property type="entry name" value="Ala_racemase"/>
    <property type="match status" value="1"/>
</dbReference>
<dbReference type="SUPFAM" id="SSF53244">
    <property type="entry name" value="MurD-like peptide ligases, peptide-binding domain"/>
    <property type="match status" value="1"/>
</dbReference>
<dbReference type="Gene3D" id="3.40.1390.10">
    <property type="entry name" value="MurE/MurF, N-terminal domain"/>
    <property type="match status" value="1"/>
</dbReference>
<proteinExistence type="inferred from homology"/>
<dbReference type="NCBIfam" id="NF008897">
    <property type="entry name" value="PRK11930.1"/>
    <property type="match status" value="1"/>
</dbReference>
<dbReference type="InterPro" id="IPR011079">
    <property type="entry name" value="Ala_racemase_C"/>
</dbReference>
<dbReference type="Gene3D" id="3.40.1190.10">
    <property type="entry name" value="Mur-like, catalytic domain"/>
    <property type="match status" value="1"/>
</dbReference>
<comment type="cofactor">
    <cofactor evidence="1 7">
        <name>pyridoxal 5'-phosphate</name>
        <dbReference type="ChEBI" id="CHEBI:597326"/>
    </cofactor>
</comment>
<dbReference type="InterPro" id="IPR000821">
    <property type="entry name" value="Ala_racemase"/>
</dbReference>
<dbReference type="SUPFAM" id="SSF51419">
    <property type="entry name" value="PLP-binding barrel"/>
    <property type="match status" value="1"/>
</dbReference>
<dbReference type="SUPFAM" id="SSF53623">
    <property type="entry name" value="MurD-like peptide ligases, catalytic domain"/>
    <property type="match status" value="1"/>
</dbReference>
<name>A0ABR7C8R0_9BACE</name>
<dbReference type="Proteomes" id="UP000600600">
    <property type="component" value="Unassembled WGS sequence"/>
</dbReference>
<evidence type="ECO:0000256" key="1">
    <source>
        <dbReference type="ARBA" id="ARBA00001933"/>
    </source>
</evidence>
<keyword evidence="5 7" id="KW-0663">Pyridoxal phosphate</keyword>
<dbReference type="CDD" id="cd00430">
    <property type="entry name" value="PLPDE_III_AR"/>
    <property type="match status" value="1"/>
</dbReference>
<dbReference type="Gene3D" id="2.40.37.10">
    <property type="entry name" value="Lyase, Ornithine Decarboxylase, Chain A, domain 1"/>
    <property type="match status" value="1"/>
</dbReference>